<comment type="subcellular location">
    <subcellularLocation>
        <location evidence="1">Cell membrane</location>
    </subcellularLocation>
</comment>
<organism evidence="6 7">
    <name type="scientific">Pedobacter helvus</name>
    <dbReference type="NCBI Taxonomy" id="2563444"/>
    <lineage>
        <taxon>Bacteria</taxon>
        <taxon>Pseudomonadati</taxon>
        <taxon>Bacteroidota</taxon>
        <taxon>Sphingobacteriia</taxon>
        <taxon>Sphingobacteriales</taxon>
        <taxon>Sphingobacteriaceae</taxon>
        <taxon>Pedobacter</taxon>
    </lineage>
</organism>
<evidence type="ECO:0000256" key="5">
    <source>
        <dbReference type="SAM" id="SignalP"/>
    </source>
</evidence>
<keyword evidence="4" id="KW-0472">Membrane</keyword>
<proteinExistence type="inferred from homology"/>
<keyword evidence="7" id="KW-1185">Reference proteome</keyword>
<accession>A0ABW9JCT4</accession>
<sequence length="298" mass="33354">MINKYFSEKKWKFLFLGIVSFLGCTITLFSCAQEKTNKNPVGYDLTTPKKYNMPNILQEISGITFLNGNSATVYAEQDEEGKVFVFPLGSKQYTHTKFAKNGDYEDIAIAKNKLIVLKSNGHLYSFPITETNKEETTQTVETKSILPKGEYEGMYANPISGQVYVLCKECKQDKGSKYTSGFVLNVQNDGKFVLVKKFAVDASSIDALTGRKKGTFHPSALAQHPVTKDWYIVSAVNKVLVLADRQWKIKGAYHLSSNIFNQPEGIAFDKTGNLYISNEGSDSQYGNILKFVYSPSKK</sequence>
<dbReference type="SUPFAM" id="SSF101898">
    <property type="entry name" value="NHL repeat"/>
    <property type="match status" value="1"/>
</dbReference>
<dbReference type="InterPro" id="IPR009722">
    <property type="entry name" value="YjiK/CarP"/>
</dbReference>
<evidence type="ECO:0000256" key="3">
    <source>
        <dbReference type="ARBA" id="ARBA00022475"/>
    </source>
</evidence>
<evidence type="ECO:0000256" key="2">
    <source>
        <dbReference type="ARBA" id="ARBA00009852"/>
    </source>
</evidence>
<feature type="signal peptide" evidence="5">
    <location>
        <begin position="1"/>
        <end position="32"/>
    </location>
</feature>
<comment type="caution">
    <text evidence="6">The sequence shown here is derived from an EMBL/GenBank/DDBJ whole genome shotgun (WGS) entry which is preliminary data.</text>
</comment>
<evidence type="ECO:0000256" key="4">
    <source>
        <dbReference type="ARBA" id="ARBA00023136"/>
    </source>
</evidence>
<dbReference type="RefSeq" id="WP_246073395.1">
    <property type="nucleotide sequence ID" value="NZ_SRMP02000001.1"/>
</dbReference>
<evidence type="ECO:0000256" key="1">
    <source>
        <dbReference type="ARBA" id="ARBA00004236"/>
    </source>
</evidence>
<reference evidence="6 7" key="1">
    <citation type="submission" date="2024-12" db="EMBL/GenBank/DDBJ databases">
        <authorList>
            <person name="Hu S."/>
        </authorList>
    </citation>
    <scope>NUCLEOTIDE SEQUENCE [LARGE SCALE GENOMIC DNA]</scope>
    <source>
        <strain evidence="6 7">P-25</strain>
    </source>
</reference>
<protein>
    <submittedName>
        <fullName evidence="6">SdiA-regulated domain-containing protein</fullName>
    </submittedName>
</protein>
<gene>
    <name evidence="6" type="ORF">E5L68_002320</name>
</gene>
<evidence type="ECO:0000313" key="7">
    <source>
        <dbReference type="Proteomes" id="UP001517367"/>
    </source>
</evidence>
<dbReference type="InterPro" id="IPR011042">
    <property type="entry name" value="6-blade_b-propeller_TolB-like"/>
</dbReference>
<comment type="similarity">
    <text evidence="2">Belongs to the YjiK family.</text>
</comment>
<feature type="chain" id="PRO_5045224070" evidence="5">
    <location>
        <begin position="33"/>
        <end position="298"/>
    </location>
</feature>
<dbReference type="EMBL" id="SRMP02000001">
    <property type="protein sequence ID" value="MFN0290205.1"/>
    <property type="molecule type" value="Genomic_DNA"/>
</dbReference>
<keyword evidence="3" id="KW-1003">Cell membrane</keyword>
<dbReference type="Proteomes" id="UP001517367">
    <property type="component" value="Unassembled WGS sequence"/>
</dbReference>
<name>A0ABW9JCT4_9SPHI</name>
<dbReference type="Gene3D" id="2.120.10.30">
    <property type="entry name" value="TolB, C-terminal domain"/>
    <property type="match status" value="1"/>
</dbReference>
<evidence type="ECO:0000313" key="6">
    <source>
        <dbReference type="EMBL" id="MFN0290205.1"/>
    </source>
</evidence>
<dbReference type="PROSITE" id="PS51257">
    <property type="entry name" value="PROKAR_LIPOPROTEIN"/>
    <property type="match status" value="1"/>
</dbReference>
<keyword evidence="5" id="KW-0732">Signal</keyword>
<dbReference type="Pfam" id="PF06977">
    <property type="entry name" value="SdiA-regulated"/>
    <property type="match status" value="1"/>
</dbReference>